<keyword evidence="10" id="KW-0597">Phosphoprotein</keyword>
<comment type="similarity">
    <text evidence="3">Belongs to the picornaviruses polyprotein family.</text>
</comment>
<dbReference type="Gene3D" id="6.10.20.20">
    <property type="entry name" value="Poliovirus 3A protein-like"/>
    <property type="match status" value="1"/>
</dbReference>
<keyword evidence="7" id="KW-0696">RNA-directed RNA polymerase</keyword>
<dbReference type="SUPFAM" id="SSF89043">
    <property type="entry name" value="Soluble domain of poliovirus core protein 3a"/>
    <property type="match status" value="1"/>
</dbReference>
<dbReference type="InterPro" id="IPR001205">
    <property type="entry name" value="RNA-dir_pol_C"/>
</dbReference>
<evidence type="ECO:0000256" key="12">
    <source>
        <dbReference type="ARBA" id="ARBA00022581"/>
    </source>
</evidence>
<evidence type="ECO:0000256" key="5">
    <source>
        <dbReference type="ARBA" id="ARBA00020107"/>
    </source>
</evidence>
<evidence type="ECO:0000256" key="30">
    <source>
        <dbReference type="ARBA" id="ARBA00023065"/>
    </source>
</evidence>
<keyword evidence="19" id="KW-0378">Hydrolase</keyword>
<dbReference type="GO" id="GO:0046718">
    <property type="term" value="P:symbiont entry into host cell"/>
    <property type="evidence" value="ECO:0007669"/>
    <property type="project" value="UniProtKB-KW"/>
</dbReference>
<keyword evidence="24" id="KW-0460">Magnesium</keyword>
<evidence type="ECO:0000256" key="21">
    <source>
        <dbReference type="ARBA" id="ARBA00022806"/>
    </source>
</evidence>
<evidence type="ECO:0000313" key="41">
    <source>
        <dbReference type="Proteomes" id="UP000118834"/>
    </source>
</evidence>
<dbReference type="InterPro" id="IPR033703">
    <property type="entry name" value="Rhv-like"/>
</dbReference>
<dbReference type="GO" id="GO:0004197">
    <property type="term" value="F:cysteine-type endopeptidase activity"/>
    <property type="evidence" value="ECO:0007669"/>
    <property type="project" value="InterPro"/>
</dbReference>
<evidence type="ECO:0000256" key="27">
    <source>
        <dbReference type="ARBA" id="ARBA00022884"/>
    </source>
</evidence>
<evidence type="ECO:0000256" key="26">
    <source>
        <dbReference type="ARBA" id="ARBA00022870"/>
    </source>
</evidence>
<feature type="domain" description="RdRp catalytic" evidence="37">
    <location>
        <begin position="2284"/>
        <end position="2401"/>
    </location>
</feature>
<keyword evidence="31" id="KW-0472">Membrane</keyword>
<dbReference type="GO" id="GO:0003723">
    <property type="term" value="F:RNA binding"/>
    <property type="evidence" value="ECO:0007669"/>
    <property type="project" value="UniProtKB-KW"/>
</dbReference>
<evidence type="ECO:0000256" key="34">
    <source>
        <dbReference type="ARBA" id="ARBA00023296"/>
    </source>
</evidence>
<evidence type="ECO:0000256" key="28">
    <source>
        <dbReference type="ARBA" id="ARBA00022953"/>
    </source>
</evidence>
<evidence type="ECO:0000256" key="22">
    <source>
        <dbReference type="ARBA" id="ARBA00022807"/>
    </source>
</evidence>
<dbReference type="InterPro" id="IPR014759">
    <property type="entry name" value="Helicase_SF3_ssRNA_vir"/>
</dbReference>
<evidence type="ECO:0000256" key="24">
    <source>
        <dbReference type="ARBA" id="ARBA00022842"/>
    </source>
</evidence>
<dbReference type="Pfam" id="PF22663">
    <property type="entry name" value="Rhv_5"/>
    <property type="match status" value="1"/>
</dbReference>
<dbReference type="GO" id="GO:0006508">
    <property type="term" value="P:proteolysis"/>
    <property type="evidence" value="ECO:0007669"/>
    <property type="project" value="UniProtKB-KW"/>
</dbReference>
<dbReference type="InterPro" id="IPR027417">
    <property type="entry name" value="P-loop_NTPase"/>
</dbReference>
<keyword evidence="41" id="KW-1185">Reference proteome</keyword>
<keyword evidence="21" id="KW-0347">Helicase</keyword>
<evidence type="ECO:0000256" key="17">
    <source>
        <dbReference type="ARBA" id="ARBA00022707"/>
    </source>
</evidence>
<dbReference type="RefSeq" id="YP_164335.1">
    <property type="nucleotide sequence ID" value="NC_006553.1"/>
</dbReference>
<keyword evidence="26" id="KW-1043">Host membrane</keyword>
<evidence type="ECO:0000256" key="1">
    <source>
        <dbReference type="ARBA" id="ARBA00004295"/>
    </source>
</evidence>
<dbReference type="Pfam" id="PF01552">
    <property type="entry name" value="Pico_P2B"/>
    <property type="match status" value="1"/>
</dbReference>
<dbReference type="InterPro" id="IPR002527">
    <property type="entry name" value="Pico_P2B"/>
</dbReference>
<dbReference type="InterPro" id="IPR043502">
    <property type="entry name" value="DNA/RNA_pol_sf"/>
</dbReference>
<evidence type="ECO:0000256" key="23">
    <source>
        <dbReference type="ARBA" id="ARBA00022840"/>
    </source>
</evidence>
<evidence type="ECO:0000256" key="15">
    <source>
        <dbReference type="ARBA" id="ARBA00022695"/>
    </source>
</evidence>
<evidence type="ECO:0000256" key="29">
    <source>
        <dbReference type="ARBA" id="ARBA00023039"/>
    </source>
</evidence>
<name>Q672R3_9PICO</name>
<evidence type="ECO:0000256" key="35">
    <source>
        <dbReference type="ARBA" id="ARBA00023303"/>
    </source>
</evidence>
<dbReference type="GO" id="GO:0044162">
    <property type="term" value="C:host cell cytoplasmic vesicle membrane"/>
    <property type="evidence" value="ECO:0007669"/>
    <property type="project" value="UniProtKB-SubCell"/>
</dbReference>
<dbReference type="InterPro" id="IPR014838">
    <property type="entry name" value="P3A"/>
</dbReference>
<dbReference type="PROSITE" id="PS51874">
    <property type="entry name" value="PCV_3C_PRO"/>
    <property type="match status" value="1"/>
</dbReference>
<sequence>MASSTSFSCYKNNVTKNECTSFHAPVEMMPRCMQHSAVNHYYCARHYGKRPNVCCACESIMCGRDVSWAFIKKQARENFYKAYCSEKMKRVPEEVQFQGRLPDCDVTDCLHRVCDHHEGRAKIGDLKTCCFCSRYGEFSDPYDWMVANRRYEWVACNGRQFPVSQHPACIPDGKVHMRCPLHAGRKSACCTCEHLKMESAIRKTGNTEVKCAEKQGLKSPGSNEPVNVLVGKFHCTDMKYIAPYQIRLHCCDTGDHGICGKHFNNTICCRCLKHLNSTSKWDTNQHCCADHEVTKTERRMQIFKTPHCKVVPYMKVVDEEKEMSSSEPMESNWTCVGKYQQSYDFVKQKVSVTKDVDVPDTTREDLFRYGEAIDFPCYFTGRRKSCGPQWKCYHPPGSKRLHWYCSGHYDERPRRYACCACWDDSANVNKDTVKEMWYAFKRNKIACAEKQGQVQSNQTGNSPNVTPVNATNGSQVTTINYYGAQYAQAYNPSSQTMDPSQFTEPMVSLTSAATGIPMLQNPSAEECGYSDRMMQLTAGNSTLITQEAAAGAVIAYGRWPGDTDYSGAAVDLPTRPGPSCDRWYTEDTFYWSKTGLNTTSGGEATGHVVCGGLPGVLIKQGVFGQNCAFHYLWRGGFAVHVQCNASKFHQGMLMVVAIPELEMKNMKPEYFYRWNNYQENPGTTEQAFVPTQLNVFPHQYINLRTNNSATLVLPYVNLCPQSCPVIHSPWVIAIAVMVPLDYSTGATTEVPITVSICPMESEFGGLRNATILQGVPTFQVPGSQQFMTTLRNDGFPVMPDFEKTHSFNLPGRVRNLLEVAQIPTLVTGLKEGTEGWHRPWLVNIEQSMNSGAQIFQMDMSLMSVNFESTYLGQLARMYAQYRGDVIITLTFCGTAMTTGKILIAYTPPGANPPADRTEAMLGTHVVWDIGLQSSVTMAIPFISTVQARYTGVEESTLSYCGYITAWLQTKLVHPAGVPTTSPIVVYASASNNFTFKCPIDSAYFQGLGDQITSQVEGLMNSIGGALQLPSTTPGVPQISAPPPSNNEGLTITEGGSGNLTAIETGVAQTSAADVQMATRVTKATFSAQDTDVEFFFSRYMLIGSVGSRQGTQDFAKFDMSFEAIKGASRAIRTKFQMFTYMRFDLDVVLEPLEEIPYQVMYCPTGSVVPANSIDNWNTTCNAVITQRPGKNVSFRVPFTSPGNFFATAYNGYNTFDLTGGYAQPPNGKLGTVCIRKMKTTQDTFSFLVYVRPVNIEVFCPRPIVTYNTQVAVTRSKYRIVSVPEESPEASRMHTTVFAHKQGPVTFQGLGDWLKNLVSSGGEAFSDGLTRGITSALDDYNAKSSEVTPRTAKWVKTILKWLTRIISSMVIAVRSGGDPGIMAALGVSLGIDILTTDPFDYMKQMILANFGWAHKQGPSDWLKDFNAAINAVKGLDWIATKIQEFIKWLAGVESEVKEKSEKLQNVLDAIPLYISEWDDYEKAKFKYREQSVLDLAEKILESKRVLLEMQKTDNRIYLTLVKYAEKASKFIQNSRKRPFEPIGMLVHGKPGCGKSLLTSILGRQLCKMMGKGEPYSIPPDPDHFDGYTGQEVVIMDDLGQNPDGKDCALLCQMISTTEFIPPMASLEEKGIPFTSKFVLASTNLENLAPITVSEPRAIQRRFQLDLEMTVCDEYKTASGHLDVAKAMKPCEEHESMHFKFCTPFICGKACKIYNRREKKFTTPDLLIGKLTGYRREKINTNDMVDALFQGPRKVVSLKPTLKFLDDEELKTPVKLMPECIEDLIRSVHDQRIIDWCEDQGYIFEPHMQHFIVERESKWLKTVIKTTVTSLAVLGAVCGLIYAAWRLWPTSEQGAYTGNQRAVLKRPELRTVQVQGPGTHPDLQYIQALLNNNIFPIETGSGPYTALGIFERWFVLPKHAVVEPMMVGGKQIDCDDIVELRSNGKMLELVALHCPTLNEFRDIRKHLPESIHGEDGCYLVMNSSVYPRMNTSVGRVSVFGLLNLDMQMTHNTLTYAYPTKTGQCGGVICKAGQVLGIHIGGDGSNGYAASLKRSYFASLQGQIVAERPARKSVNVRSTTSLQPSVWHDIVPGEKEPAVLSKFDKRCEVDFEKALFSKYEQNVAVPENENVRTATLHYLEQIRPLMPENVTEPLPLEDVVYGMEGLEALDLNTSAGYPYCTMGISKKSLIPPKGEPLTRLQEALDLHGTRLPFVTFLKDELRPKDKIKVGKTRLIEASSLNDTIHMKTHLGRLFAVFNQNPGTTTGSAVGCNPDTDWSKFVNMIGHDNICCFDYKNFDASLGSVWFEEVKFILRSLGFDPQITDSMIDHICNSTHIYRNKEYDVEGGMPSGCSGTSIFNSIINNIIVRTLVLDTYKGIDLDQLRILAYGDDLLVSYPFPLDPEALARAGKVYGLKMTPADKSEHFDGPKKIWEVTFLKRGFKPDSRYPFLIHPVYPMDQVYESLRWTRKPSETQQHVRSLCELAWHNGEEEYNNFLSIVRSTPVGRALTLPAYQVMCQKWYDSF</sequence>
<evidence type="ECO:0000256" key="2">
    <source>
        <dbReference type="ARBA" id="ARBA00004328"/>
    </source>
</evidence>
<keyword evidence="17" id="KW-0519">Myristate</keyword>
<comment type="function">
    <text evidence="36">Forms an icosahedral capsid of pseudo T=3 symmetry with capsid proteins VP2 and VP3. The capsid is 300 Angstroms in diameter, composed of 60 copies of each capsid protein and enclosing the viral positive strand RNA genome.</text>
</comment>
<keyword evidence="14" id="KW-0808">Transferase</keyword>
<feature type="domain" description="SF3 helicase" evidence="38">
    <location>
        <begin position="1520"/>
        <end position="1682"/>
    </location>
</feature>
<keyword evidence="15" id="KW-0548">Nucleotidyltransferase</keyword>
<dbReference type="GO" id="GO:0015267">
    <property type="term" value="F:channel activity"/>
    <property type="evidence" value="ECO:0007669"/>
    <property type="project" value="UniProtKB-KW"/>
</dbReference>
<evidence type="ECO:0000256" key="20">
    <source>
        <dbReference type="ARBA" id="ARBA00022804"/>
    </source>
</evidence>
<keyword evidence="13" id="KW-0645">Protease</keyword>
<dbReference type="Proteomes" id="UP000118834">
    <property type="component" value="Segment"/>
</dbReference>
<dbReference type="GO" id="GO:0005198">
    <property type="term" value="F:structural molecule activity"/>
    <property type="evidence" value="ECO:0007669"/>
    <property type="project" value="InterPro"/>
</dbReference>
<dbReference type="GeneID" id="5076429"/>
<dbReference type="PROSITE" id="PS50507">
    <property type="entry name" value="RDRP_SSRNA_POS"/>
    <property type="match status" value="1"/>
</dbReference>
<keyword evidence="29" id="KW-1182">Viral ion channel</keyword>
<evidence type="ECO:0000256" key="13">
    <source>
        <dbReference type="ARBA" id="ARBA00022670"/>
    </source>
</evidence>
<protein>
    <recommendedName>
        <fullName evidence="5">Genome polyprotein</fullName>
    </recommendedName>
</protein>
<evidence type="ECO:0000259" key="38">
    <source>
        <dbReference type="PROSITE" id="PS51218"/>
    </source>
</evidence>
<keyword evidence="32" id="KW-1035">Host cytoplasm</keyword>
<evidence type="ECO:0000256" key="32">
    <source>
        <dbReference type="ARBA" id="ARBA00023200"/>
    </source>
</evidence>
<keyword evidence="27" id="KW-0694">RNA-binding</keyword>
<dbReference type="SUPFAM" id="SSF50494">
    <property type="entry name" value="Trypsin-like serine proteases"/>
    <property type="match status" value="1"/>
</dbReference>
<dbReference type="InterPro" id="IPR059138">
    <property type="entry name" value="Pico_VP1"/>
</dbReference>
<keyword evidence="30" id="KW-0406">Ion transport</keyword>
<keyword evidence="20" id="KW-1161">Viral attachment to host cell</keyword>
<dbReference type="InterPro" id="IPR043504">
    <property type="entry name" value="Peptidase_S1_PA_chymotrypsin"/>
</dbReference>
<keyword evidence="28" id="KW-0693">Viral RNA replication</keyword>
<dbReference type="GO" id="GO:0039694">
    <property type="term" value="P:viral RNA genome replication"/>
    <property type="evidence" value="ECO:0007669"/>
    <property type="project" value="InterPro"/>
</dbReference>
<keyword evidence="35" id="KW-0407">Ion channel</keyword>
<keyword evidence="23" id="KW-0067">ATP-binding</keyword>
<dbReference type="InterPro" id="IPR036203">
    <property type="entry name" value="P3A_soluble_dom"/>
</dbReference>
<evidence type="ECO:0000256" key="16">
    <source>
        <dbReference type="ARBA" id="ARBA00022706"/>
    </source>
</evidence>
<reference evidence="40 41" key="1">
    <citation type="journal article" date="2007" name="Virus Res.">
        <title>Sequence analysis of a duck picornavirus isolate indicates that it together with porcine enterovirus type 8 and simian picornavirus type 2 should be assigned to a new picornavirus genus.</title>
        <authorList>
            <person name="Tseng C.H."/>
            <person name="Tsai H.J."/>
        </authorList>
    </citation>
    <scope>NUCLEOTIDE SEQUENCE [LARGE SCALE GENOMIC DNA]</scope>
    <source>
        <strain evidence="40">TW90A</strain>
    </source>
</reference>
<evidence type="ECO:0000256" key="9">
    <source>
        <dbReference type="ARBA" id="ARBA00022520"/>
    </source>
</evidence>
<dbReference type="InterPro" id="IPR000199">
    <property type="entry name" value="Peptidase_C3A/C3B_picornavir"/>
</dbReference>
<dbReference type="GO" id="GO:0039618">
    <property type="term" value="C:T=pseudo3 icosahedral viral capsid"/>
    <property type="evidence" value="ECO:0007669"/>
    <property type="project" value="UniProtKB-KW"/>
</dbReference>
<dbReference type="KEGG" id="vg:5076429"/>
<evidence type="ECO:0000256" key="31">
    <source>
        <dbReference type="ARBA" id="ARBA00023136"/>
    </source>
</evidence>
<keyword evidence="11" id="KW-0167">Capsid protein</keyword>
<dbReference type="Gene3D" id="2.40.10.10">
    <property type="entry name" value="Trypsin-like serine proteases"/>
    <property type="match status" value="2"/>
</dbReference>
<dbReference type="InterPro" id="IPR029053">
    <property type="entry name" value="Viral_coat"/>
</dbReference>
<feature type="domain" description="Peptidase C3" evidence="39">
    <location>
        <begin position="1878"/>
        <end position="2054"/>
    </location>
</feature>
<dbReference type="GO" id="GO:0003968">
    <property type="term" value="F:RNA-directed RNA polymerase activity"/>
    <property type="evidence" value="ECO:0007669"/>
    <property type="project" value="UniProtKB-KW"/>
</dbReference>
<dbReference type="Pfam" id="PF00548">
    <property type="entry name" value="Peptidase_C3"/>
    <property type="match status" value="1"/>
</dbReference>
<dbReference type="InterPro" id="IPR009003">
    <property type="entry name" value="Peptidase_S1_PA"/>
</dbReference>
<dbReference type="GO" id="GO:0005524">
    <property type="term" value="F:ATP binding"/>
    <property type="evidence" value="ECO:0007669"/>
    <property type="project" value="UniProtKB-KW"/>
</dbReference>
<evidence type="ECO:0000313" key="40">
    <source>
        <dbReference type="EMBL" id="AAT67220.1"/>
    </source>
</evidence>
<keyword evidence="25" id="KW-0946">Virion</keyword>
<dbReference type="InterPro" id="IPR001676">
    <property type="entry name" value="Picornavirus_capsid"/>
</dbReference>
<dbReference type="SUPFAM" id="SSF56672">
    <property type="entry name" value="DNA/RNA polymerases"/>
    <property type="match status" value="1"/>
</dbReference>
<organism evidence="40 41">
    <name type="scientific">anativirus A1</name>
    <dbReference type="NCBI Taxonomy" id="2870363"/>
    <lineage>
        <taxon>Viruses</taxon>
        <taxon>Riboviria</taxon>
        <taxon>Orthornavirae</taxon>
        <taxon>Pisuviricota</taxon>
        <taxon>Pisoniviricetes</taxon>
        <taxon>Picornavirales</taxon>
        <taxon>Picornaviridae</taxon>
        <taxon>Ensavirinae</taxon>
        <taxon>Anativirus</taxon>
        <taxon>Anativirus aductai</taxon>
    </lineage>
</organism>
<proteinExistence type="inferred from homology"/>
<comment type="subcellular location">
    <subcellularLocation>
        <location evidence="1">Host cytoplasmic vesicle membrane</location>
        <topology evidence="1">Peripheral membrane protein</topology>
        <orientation evidence="1">Cytoplasmic side</orientation>
    </subcellularLocation>
    <subcellularLocation>
        <location evidence="2">Virion</location>
    </subcellularLocation>
</comment>
<dbReference type="InterPro" id="IPR000605">
    <property type="entry name" value="Helicase_SF3_ssDNA/RNA_vir"/>
</dbReference>
<keyword evidence="6" id="KW-0813">Transport</keyword>
<evidence type="ECO:0000259" key="39">
    <source>
        <dbReference type="PROSITE" id="PS51874"/>
    </source>
</evidence>
<comment type="subunit">
    <text evidence="4">Interacts with RNA-directed RNA polymerase.</text>
</comment>
<dbReference type="GO" id="GO:0006351">
    <property type="term" value="P:DNA-templated transcription"/>
    <property type="evidence" value="ECO:0007669"/>
    <property type="project" value="InterPro"/>
</dbReference>
<dbReference type="InterPro" id="IPR044067">
    <property type="entry name" value="PCV_3C_PRO"/>
</dbReference>
<dbReference type="GO" id="GO:0017111">
    <property type="term" value="F:ribonucleoside triphosphate phosphatase activity"/>
    <property type="evidence" value="ECO:0007669"/>
    <property type="project" value="InterPro"/>
</dbReference>
<keyword evidence="34" id="KW-1160">Virus entry into host cell</keyword>
<evidence type="ECO:0000256" key="8">
    <source>
        <dbReference type="ARBA" id="ARBA00022488"/>
    </source>
</evidence>
<keyword evidence="8" id="KW-1036">Host cytoplasmic vesicle</keyword>
<dbReference type="SUPFAM" id="SSF88633">
    <property type="entry name" value="Positive stranded ssRNA viruses"/>
    <property type="match status" value="2"/>
</dbReference>
<dbReference type="PROSITE" id="PS51218">
    <property type="entry name" value="SF3_HELICASE_2"/>
    <property type="match status" value="1"/>
</dbReference>
<evidence type="ECO:0000256" key="19">
    <source>
        <dbReference type="ARBA" id="ARBA00022801"/>
    </source>
</evidence>
<keyword evidence="12" id="KW-0945">Host-virus interaction</keyword>
<evidence type="ECO:0000256" key="18">
    <source>
        <dbReference type="ARBA" id="ARBA00022741"/>
    </source>
</evidence>
<evidence type="ECO:0000256" key="3">
    <source>
        <dbReference type="ARBA" id="ARBA00008303"/>
    </source>
</evidence>
<evidence type="ECO:0000256" key="36">
    <source>
        <dbReference type="ARBA" id="ARBA00045131"/>
    </source>
</evidence>
<evidence type="ECO:0000256" key="14">
    <source>
        <dbReference type="ARBA" id="ARBA00022679"/>
    </source>
</evidence>
<dbReference type="SUPFAM" id="SSF52540">
    <property type="entry name" value="P-loop containing nucleoside triphosphate hydrolases"/>
    <property type="match status" value="1"/>
</dbReference>
<dbReference type="Gene3D" id="2.60.120.20">
    <property type="match status" value="3"/>
</dbReference>
<keyword evidence="9" id="KW-0191">Covalent protein-RNA linkage</keyword>
<evidence type="ECO:0000256" key="11">
    <source>
        <dbReference type="ARBA" id="ARBA00022561"/>
    </source>
</evidence>
<dbReference type="Pfam" id="PF00910">
    <property type="entry name" value="RNA_helicase"/>
    <property type="match status" value="1"/>
</dbReference>
<evidence type="ECO:0000259" key="37">
    <source>
        <dbReference type="PROSITE" id="PS50507"/>
    </source>
</evidence>
<evidence type="ECO:0000256" key="25">
    <source>
        <dbReference type="ARBA" id="ARBA00022844"/>
    </source>
</evidence>
<dbReference type="Pfam" id="PF00680">
    <property type="entry name" value="RdRP_1"/>
    <property type="match status" value="1"/>
</dbReference>
<dbReference type="Pfam" id="PF08727">
    <property type="entry name" value="P3A"/>
    <property type="match status" value="1"/>
</dbReference>
<dbReference type="GO" id="GO:0019062">
    <property type="term" value="P:virion attachment to host cell"/>
    <property type="evidence" value="ECO:0007669"/>
    <property type="project" value="UniProtKB-KW"/>
</dbReference>
<keyword evidence="16" id="KW-1143">T=pseudo3 icosahedral capsid protein</keyword>
<dbReference type="Pfam" id="PF00073">
    <property type="entry name" value="Rhv"/>
    <property type="match status" value="2"/>
</dbReference>
<keyword evidence="33" id="KW-0449">Lipoprotein</keyword>
<evidence type="ECO:0000256" key="6">
    <source>
        <dbReference type="ARBA" id="ARBA00022448"/>
    </source>
</evidence>
<evidence type="ECO:0000256" key="4">
    <source>
        <dbReference type="ARBA" id="ARBA00011124"/>
    </source>
</evidence>
<dbReference type="EMBL" id="AY563023">
    <property type="protein sequence ID" value="AAT67220.1"/>
    <property type="molecule type" value="Genomic_RNA"/>
</dbReference>
<dbReference type="InterPro" id="IPR043128">
    <property type="entry name" value="Rev_trsase/Diguanyl_cyclase"/>
</dbReference>
<accession>Q672R3</accession>
<dbReference type="GO" id="GO:0034220">
    <property type="term" value="P:monoatomic ion transmembrane transport"/>
    <property type="evidence" value="ECO:0007669"/>
    <property type="project" value="UniProtKB-KW"/>
</dbReference>
<dbReference type="CDD" id="cd00205">
    <property type="entry name" value="rhv_like"/>
    <property type="match status" value="3"/>
</dbReference>
<evidence type="ECO:0000256" key="7">
    <source>
        <dbReference type="ARBA" id="ARBA00022484"/>
    </source>
</evidence>
<dbReference type="Gene3D" id="1.20.960.20">
    <property type="match status" value="1"/>
</dbReference>
<keyword evidence="22" id="KW-0788">Thiol protease</keyword>
<dbReference type="InterPro" id="IPR007094">
    <property type="entry name" value="RNA-dir_pol_PSvirus"/>
</dbReference>
<evidence type="ECO:0000256" key="10">
    <source>
        <dbReference type="ARBA" id="ARBA00022553"/>
    </source>
</evidence>
<evidence type="ECO:0000256" key="33">
    <source>
        <dbReference type="ARBA" id="ARBA00023288"/>
    </source>
</evidence>
<dbReference type="GO" id="GO:0003724">
    <property type="term" value="F:RNA helicase activity"/>
    <property type="evidence" value="ECO:0007669"/>
    <property type="project" value="InterPro"/>
</dbReference>
<keyword evidence="18" id="KW-0547">Nucleotide-binding</keyword>
<dbReference type="Gene3D" id="3.30.70.270">
    <property type="match status" value="2"/>
</dbReference>